<dbReference type="RefSeq" id="WP_166536659.1">
    <property type="nucleotide sequence ID" value="NZ_JAABLM010000006.1"/>
</dbReference>
<dbReference type="Proteomes" id="UP000798602">
    <property type="component" value="Unassembled WGS sequence"/>
</dbReference>
<evidence type="ECO:0008006" key="3">
    <source>
        <dbReference type="Google" id="ProtNLM"/>
    </source>
</evidence>
<accession>A0ABW9Z7Z9</accession>
<keyword evidence="2" id="KW-1185">Reference proteome</keyword>
<dbReference type="InterPro" id="IPR029063">
    <property type="entry name" value="SAM-dependent_MTases_sf"/>
</dbReference>
<comment type="caution">
    <text evidence="1">The sequence shown here is derived from an EMBL/GenBank/DDBJ whole genome shotgun (WGS) entry which is preliminary data.</text>
</comment>
<dbReference type="Gene3D" id="3.40.50.150">
    <property type="entry name" value="Vaccinia Virus protein VP39"/>
    <property type="match status" value="1"/>
</dbReference>
<reference evidence="2" key="1">
    <citation type="submission" date="2020-01" db="EMBL/GenBank/DDBJ databases">
        <title>Sphingomonas sp. strain CSW-10.</title>
        <authorList>
            <person name="Chen W.-M."/>
        </authorList>
    </citation>
    <scope>NUCLEOTIDE SEQUENCE [LARGE SCALE GENOMIC DNA]</scope>
    <source>
        <strain evidence="2">NST-5</strain>
    </source>
</reference>
<protein>
    <recommendedName>
        <fullName evidence="3">Methyltransferase</fullName>
    </recommendedName>
</protein>
<proteinExistence type="predicted"/>
<organism evidence="1 2">
    <name type="scientific">Flavobacterium ichthyis</name>
    <dbReference type="NCBI Taxonomy" id="2698827"/>
    <lineage>
        <taxon>Bacteria</taxon>
        <taxon>Pseudomonadati</taxon>
        <taxon>Bacteroidota</taxon>
        <taxon>Flavobacteriia</taxon>
        <taxon>Flavobacteriales</taxon>
        <taxon>Flavobacteriaceae</taxon>
        <taxon>Flavobacterium</taxon>
    </lineage>
</organism>
<gene>
    <name evidence="1" type="ORF">GV828_06410</name>
</gene>
<sequence length="240" mass="27991">MITRIKTAIKKQLADQNEILRLSRENEWAHIYHDSIRGKKWLEEMPLNVGRWAGNYTFFYLLNRILNDYKPHSIVEMGLGESTKFIMAYLNNELTNTNHIVIEQDENWRNTFETLNGISPNTTIKIHNLQKVEIKNLPSNAYTNLAATISQPFDLYIVDGPFGSKNYSRYDIVLLAEKFSNGHEFIIIIDDYQRLGEKETAKDLISVLHQKNIKIFTEVYKGYKEVCVIATEKYKYSTSL</sequence>
<evidence type="ECO:0000313" key="2">
    <source>
        <dbReference type="Proteomes" id="UP000798602"/>
    </source>
</evidence>
<evidence type="ECO:0000313" key="1">
    <source>
        <dbReference type="EMBL" id="NBL64831.1"/>
    </source>
</evidence>
<dbReference type="EMBL" id="JAABLM010000006">
    <property type="protein sequence ID" value="NBL64831.1"/>
    <property type="molecule type" value="Genomic_DNA"/>
</dbReference>
<name>A0ABW9Z7Z9_9FLAO</name>